<protein>
    <recommendedName>
        <fullName evidence="2">PF03932 family protein CutC</fullName>
    </recommendedName>
</protein>
<evidence type="ECO:0000256" key="1">
    <source>
        <dbReference type="ARBA" id="ARBA00007768"/>
    </source>
</evidence>
<dbReference type="EMBL" id="RCHT01000003">
    <property type="protein sequence ID" value="RLL13623.1"/>
    <property type="molecule type" value="Genomic_DNA"/>
</dbReference>
<dbReference type="CDD" id="cd00945">
    <property type="entry name" value="Aldolase_Class_I"/>
    <property type="match status" value="1"/>
</dbReference>
<evidence type="ECO:0000313" key="4">
    <source>
        <dbReference type="Proteomes" id="UP000276301"/>
    </source>
</evidence>
<dbReference type="RefSeq" id="WP_121586243.1">
    <property type="nucleotide sequence ID" value="NZ_RCHT01000003.1"/>
</dbReference>
<dbReference type="SUPFAM" id="SSF110395">
    <property type="entry name" value="CutC-like"/>
    <property type="match status" value="1"/>
</dbReference>
<dbReference type="InterPro" id="IPR005627">
    <property type="entry name" value="CutC-like"/>
</dbReference>
<keyword evidence="2" id="KW-0963">Cytoplasm</keyword>
<comment type="subcellular location">
    <subcellularLocation>
        <location evidence="2">Cytoplasm</location>
    </subcellularLocation>
</comment>
<dbReference type="HAMAP" id="MF_00795">
    <property type="entry name" value="CutC"/>
    <property type="match status" value="1"/>
</dbReference>
<organism evidence="3 4">
    <name type="scientific">Anaerotruncus massiliensis</name>
    <name type="common">ex Liu et al. 2021</name>
    <dbReference type="NCBI Taxonomy" id="2321404"/>
    <lineage>
        <taxon>Bacteria</taxon>
        <taxon>Bacillati</taxon>
        <taxon>Bacillota</taxon>
        <taxon>Clostridia</taxon>
        <taxon>Eubacteriales</taxon>
        <taxon>Oscillospiraceae</taxon>
        <taxon>Anaerotruncus</taxon>
    </lineage>
</organism>
<dbReference type="InterPro" id="IPR036822">
    <property type="entry name" value="CutC-like_dom_sf"/>
</dbReference>
<accession>A0A498CNX5</accession>
<sequence length="249" mass="26468">MKNRVSIELCCGSLEDCKLAERVGADRIELVSAHLLGGLTPSAGLVALVKEQVSLPVSVMVRPRGAGFYYSDEDFSVMCEDARRFSRMGADGVVFGFLTADGRLDYERCARFLECTGGCETVFHRAIDVTENMLDAVSKLVSLGVTRVLTSGGCADALTGAPAIRAMQQMYGDRIQVLAGGGVRAGNILRLAEETGVSRVHLGGTAQVSDPSTLLNPTLNFGSSLPPSNDCYLAVNETTVRGVMQVLGR</sequence>
<keyword evidence="4" id="KW-1185">Reference proteome</keyword>
<dbReference type="PANTHER" id="PTHR12598:SF0">
    <property type="entry name" value="COPPER HOMEOSTASIS PROTEIN CUTC HOMOLOG"/>
    <property type="match status" value="1"/>
</dbReference>
<name>A0A498CNX5_9FIRM</name>
<proteinExistence type="inferred from homology"/>
<gene>
    <name evidence="2" type="primary">cutC</name>
    <name evidence="3" type="ORF">D4A47_03925</name>
</gene>
<evidence type="ECO:0000256" key="2">
    <source>
        <dbReference type="HAMAP-Rule" id="MF_00795"/>
    </source>
</evidence>
<reference evidence="3 4" key="1">
    <citation type="submission" date="2018-10" db="EMBL/GenBank/DDBJ databases">
        <title>Anaerotruncus faecis sp. nov., isolated from human feces.</title>
        <authorList>
            <person name="Wang Y.-J."/>
        </authorList>
    </citation>
    <scope>NUCLEOTIDE SEQUENCE [LARGE SCALE GENOMIC DNA]</scope>
    <source>
        <strain evidence="3 4">22A2-44</strain>
    </source>
</reference>
<dbReference type="AlphaFoldDB" id="A0A498CNX5"/>
<comment type="caution">
    <text evidence="3">The sequence shown here is derived from an EMBL/GenBank/DDBJ whole genome shotgun (WGS) entry which is preliminary data.</text>
</comment>
<comment type="caution">
    <text evidence="2">Once thought to be involved in copper homeostasis, experiments in E.coli have shown this is not the case.</text>
</comment>
<dbReference type="GO" id="GO:0005737">
    <property type="term" value="C:cytoplasm"/>
    <property type="evidence" value="ECO:0007669"/>
    <property type="project" value="UniProtKB-SubCell"/>
</dbReference>
<dbReference type="GO" id="GO:0005507">
    <property type="term" value="F:copper ion binding"/>
    <property type="evidence" value="ECO:0007669"/>
    <property type="project" value="TreeGrafter"/>
</dbReference>
<dbReference type="PANTHER" id="PTHR12598">
    <property type="entry name" value="COPPER HOMEOSTASIS PROTEIN CUTC"/>
    <property type="match status" value="1"/>
</dbReference>
<dbReference type="Gene3D" id="3.20.20.380">
    <property type="entry name" value="Copper homeostasis (CutC) domain"/>
    <property type="match status" value="1"/>
</dbReference>
<evidence type="ECO:0000313" key="3">
    <source>
        <dbReference type="EMBL" id="RLL13623.1"/>
    </source>
</evidence>
<comment type="similarity">
    <text evidence="1 2">Belongs to the CutC family.</text>
</comment>
<dbReference type="Proteomes" id="UP000276301">
    <property type="component" value="Unassembled WGS sequence"/>
</dbReference>
<dbReference type="Pfam" id="PF03932">
    <property type="entry name" value="CutC"/>
    <property type="match status" value="1"/>
</dbReference>